<dbReference type="InterPro" id="IPR027417">
    <property type="entry name" value="P-loop_NTPase"/>
</dbReference>
<reference evidence="4" key="1">
    <citation type="submission" date="2014-07" db="EMBL/GenBank/DDBJ databases">
        <authorList>
            <person name="Martin A.A"/>
            <person name="De Silva N."/>
        </authorList>
    </citation>
    <scope>NUCLEOTIDE SEQUENCE</scope>
</reference>
<dbReference type="Pfam" id="PF05970">
    <property type="entry name" value="PIF1"/>
    <property type="match status" value="1"/>
</dbReference>
<keyword evidence="1" id="KW-0547">Nucleotide-binding</keyword>
<dbReference type="Gene3D" id="3.40.50.300">
    <property type="entry name" value="P-loop containing nucleotide triphosphate hydrolases"/>
    <property type="match status" value="2"/>
</dbReference>
<keyword evidence="1" id="KW-0234">DNA repair</keyword>
<dbReference type="GO" id="GO:0006310">
    <property type="term" value="P:DNA recombination"/>
    <property type="evidence" value="ECO:0007669"/>
    <property type="project" value="UniProtKB-KW"/>
</dbReference>
<dbReference type="CDD" id="cd18809">
    <property type="entry name" value="SF1_C_RecD"/>
    <property type="match status" value="1"/>
</dbReference>
<keyword evidence="1" id="KW-0227">DNA damage</keyword>
<comment type="catalytic activity">
    <reaction evidence="1">
        <text>ATP + H2O = ADP + phosphate + H(+)</text>
        <dbReference type="Rhea" id="RHEA:13065"/>
        <dbReference type="ChEBI" id="CHEBI:15377"/>
        <dbReference type="ChEBI" id="CHEBI:15378"/>
        <dbReference type="ChEBI" id="CHEBI:30616"/>
        <dbReference type="ChEBI" id="CHEBI:43474"/>
        <dbReference type="ChEBI" id="CHEBI:456216"/>
        <dbReference type="EC" id="5.6.2.3"/>
    </reaction>
</comment>
<dbReference type="SUPFAM" id="SSF52540">
    <property type="entry name" value="P-loop containing nucleoside triphosphate hydrolases"/>
    <property type="match status" value="2"/>
</dbReference>
<dbReference type="InterPro" id="IPR010285">
    <property type="entry name" value="DNA_helicase_pif1-like_DEAD"/>
</dbReference>
<dbReference type="AlphaFoldDB" id="A0A0K0FHG3"/>
<feature type="compositionally biased region" description="Polar residues" evidence="2">
    <location>
        <begin position="722"/>
        <end position="735"/>
    </location>
</feature>
<comment type="cofactor">
    <cofactor evidence="1">
        <name>Mg(2+)</name>
        <dbReference type="ChEBI" id="CHEBI:18420"/>
    </cofactor>
</comment>
<feature type="region of interest" description="Disordered" evidence="2">
    <location>
        <begin position="722"/>
        <end position="750"/>
    </location>
</feature>
<dbReference type="GO" id="GO:0016887">
    <property type="term" value="F:ATP hydrolysis activity"/>
    <property type="evidence" value="ECO:0007669"/>
    <property type="project" value="RHEA"/>
</dbReference>
<proteinExistence type="inferred from homology"/>
<sequence length="750" mass="87218">MTRTLFSESGEIVGLETKQNIYDNYYIHRPTVLEKSCLFQILANFICISNRNLKSNINFDLIDYNEPFESQSDLIQTNEKKQERNIHYFITKKPNIRHISSPCFRHSNKIYYPIKNYKVSLGPVKIRLLNFFHGLKILESNIEQDDEEDIHRRYCLLFVPYRSEIYPESSKERFTNYMTFLKQTHPQSAKDIEILINCANTYIKKQILQNDFREYKKETEKKYFGIYEDDDIDVLKDIENSEEIIDTITSLNIQQRRIFDKIYDSISEKIKNNSSERCRILIDGPGGTGKRYLIKAISEATTYLCRCNLNDIERTYSNVLLCGPTGMSANQIRGKTGHTLFGIPCNANFRYIRYTQLSSGKLTKLSESLKHMKLLIIGEISMIPNEILYMINLRLNEAKQCVNRIFKDLDVILLGDMMQLPPVSNHPHRLIFYFGEVLNSIRMGDITDKARYLLNDRITDNTLLETYMDCENTYGDCVIISPNNKTVDKTNEHIIRSIASERNYSFYEISCKDSLEAKYSKEGMTRITMQEITTCITIFKKKSKRQEKGLPPTLYICNSARVMLTRNKNVKKGIVNEARARVIGFKHVSNIGNSTKLSALDLTSITIKFDNCVDYVDIRPSYHCFLEGKILIKRIQFPLQICHSMTVYKCQGLTLTSAIINFSSGKNDKINETPGLLYVALSRVRTSNSLFIYELNYEKYNIANMDNKEQIEKMLKEINNNTSDQKPNDLLNNKILSDYDPPDDDYRNLY</sequence>
<reference evidence="5" key="2">
    <citation type="submission" date="2015-08" db="UniProtKB">
        <authorList>
            <consortium name="WormBaseParasite"/>
        </authorList>
    </citation>
    <scope>IDENTIFICATION</scope>
</reference>
<name>A0A0K0FHG3_STRVS</name>
<dbReference type="InterPro" id="IPR051055">
    <property type="entry name" value="PIF1_helicase"/>
</dbReference>
<evidence type="ECO:0000259" key="3">
    <source>
        <dbReference type="Pfam" id="PF05970"/>
    </source>
</evidence>
<comment type="similarity">
    <text evidence="1">Belongs to the helicase family.</text>
</comment>
<feature type="domain" description="DNA helicase Pif1-like DEAD-box helicase" evidence="3">
    <location>
        <begin position="251"/>
        <end position="430"/>
    </location>
</feature>
<keyword evidence="1" id="KW-0347">Helicase</keyword>
<dbReference type="Proteomes" id="UP000035680">
    <property type="component" value="Unassembled WGS sequence"/>
</dbReference>
<keyword evidence="1" id="KW-0233">DNA recombination</keyword>
<keyword evidence="1" id="KW-0378">Hydrolase</keyword>
<dbReference type="EC" id="5.6.2.3" evidence="1"/>
<dbReference type="GO" id="GO:0043139">
    <property type="term" value="F:5'-3' DNA helicase activity"/>
    <property type="evidence" value="ECO:0007669"/>
    <property type="project" value="UniProtKB-EC"/>
</dbReference>
<evidence type="ECO:0000313" key="5">
    <source>
        <dbReference type="WBParaSite" id="SVE_0832600.1"/>
    </source>
</evidence>
<accession>A0A0K0FHG3</accession>
<evidence type="ECO:0000256" key="1">
    <source>
        <dbReference type="RuleBase" id="RU363044"/>
    </source>
</evidence>
<dbReference type="GO" id="GO:0006281">
    <property type="term" value="P:DNA repair"/>
    <property type="evidence" value="ECO:0007669"/>
    <property type="project" value="UniProtKB-KW"/>
</dbReference>
<keyword evidence="1" id="KW-0067">ATP-binding</keyword>
<dbReference type="WBParaSite" id="SVE_0832600.1">
    <property type="protein sequence ID" value="SVE_0832600.1"/>
    <property type="gene ID" value="SVE_0832600"/>
</dbReference>
<dbReference type="PANTHER" id="PTHR47642:SF6">
    <property type="entry name" value="ATP-DEPENDENT DNA HELICASE"/>
    <property type="match status" value="1"/>
</dbReference>
<evidence type="ECO:0000256" key="2">
    <source>
        <dbReference type="SAM" id="MobiDB-lite"/>
    </source>
</evidence>
<organism evidence="4 5">
    <name type="scientific">Strongyloides venezuelensis</name>
    <name type="common">Threadworm</name>
    <dbReference type="NCBI Taxonomy" id="75913"/>
    <lineage>
        <taxon>Eukaryota</taxon>
        <taxon>Metazoa</taxon>
        <taxon>Ecdysozoa</taxon>
        <taxon>Nematoda</taxon>
        <taxon>Chromadorea</taxon>
        <taxon>Rhabditida</taxon>
        <taxon>Tylenchina</taxon>
        <taxon>Panagrolaimomorpha</taxon>
        <taxon>Strongyloidoidea</taxon>
        <taxon>Strongyloididae</taxon>
        <taxon>Strongyloides</taxon>
    </lineage>
</organism>
<dbReference type="PANTHER" id="PTHR47642">
    <property type="entry name" value="ATP-DEPENDENT DNA HELICASE"/>
    <property type="match status" value="1"/>
</dbReference>
<evidence type="ECO:0000313" key="4">
    <source>
        <dbReference type="Proteomes" id="UP000035680"/>
    </source>
</evidence>
<dbReference type="GO" id="GO:0000723">
    <property type="term" value="P:telomere maintenance"/>
    <property type="evidence" value="ECO:0007669"/>
    <property type="project" value="InterPro"/>
</dbReference>
<dbReference type="GO" id="GO:0005524">
    <property type="term" value="F:ATP binding"/>
    <property type="evidence" value="ECO:0007669"/>
    <property type="project" value="UniProtKB-KW"/>
</dbReference>
<keyword evidence="4" id="KW-1185">Reference proteome</keyword>
<dbReference type="STRING" id="75913.A0A0K0FHG3"/>
<protein>
    <recommendedName>
        <fullName evidence="1">ATP-dependent DNA helicase</fullName>
        <ecNumber evidence="1">5.6.2.3</ecNumber>
    </recommendedName>
</protein>